<feature type="transmembrane region" description="Helical" evidence="17">
    <location>
        <begin position="80"/>
        <end position="97"/>
    </location>
</feature>
<dbReference type="EC" id="2.4.99.28" evidence="15"/>
<feature type="transmembrane region" description="Helical" evidence="17">
    <location>
        <begin position="104"/>
        <end position="121"/>
    </location>
</feature>
<protein>
    <recommendedName>
        <fullName evidence="15">peptidoglycan glycosyltransferase</fullName>
        <ecNumber evidence="15">2.4.99.28</ecNumber>
    </recommendedName>
    <alternativeName>
        <fullName evidence="14">Peptidoglycan polymerase</fullName>
    </alternativeName>
</protein>
<dbReference type="PROSITE" id="PS00428">
    <property type="entry name" value="FTSW_RODA_SPOVE"/>
    <property type="match status" value="1"/>
</dbReference>
<dbReference type="NCBIfam" id="TIGR02614">
    <property type="entry name" value="ftsW"/>
    <property type="match status" value="1"/>
</dbReference>
<comment type="subcellular location">
    <subcellularLocation>
        <location evidence="1">Cell membrane</location>
        <topology evidence="1">Multi-pass membrane protein</topology>
    </subcellularLocation>
</comment>
<dbReference type="InterPro" id="IPR018365">
    <property type="entry name" value="Cell_cycle_FtsW-rel_CS"/>
</dbReference>
<evidence type="ECO:0000256" key="17">
    <source>
        <dbReference type="SAM" id="Phobius"/>
    </source>
</evidence>
<evidence type="ECO:0000256" key="1">
    <source>
        <dbReference type="ARBA" id="ARBA00004651"/>
    </source>
</evidence>
<reference evidence="18" key="1">
    <citation type="submission" date="2020-05" db="EMBL/GenBank/DDBJ databases">
        <authorList>
            <person name="Chiriac C."/>
            <person name="Salcher M."/>
            <person name="Ghai R."/>
            <person name="Kavagutti S V."/>
        </authorList>
    </citation>
    <scope>NUCLEOTIDE SEQUENCE</scope>
</reference>
<evidence type="ECO:0000313" key="18">
    <source>
        <dbReference type="EMBL" id="CAB4562335.1"/>
    </source>
</evidence>
<feature type="transmembrane region" description="Helical" evidence="17">
    <location>
        <begin position="370"/>
        <end position="392"/>
    </location>
</feature>
<proteinExistence type="predicted"/>
<keyword evidence="13" id="KW-0961">Cell wall biogenesis/degradation</keyword>
<evidence type="ECO:0000256" key="14">
    <source>
        <dbReference type="ARBA" id="ARBA00032370"/>
    </source>
</evidence>
<organism evidence="18">
    <name type="scientific">freshwater metagenome</name>
    <dbReference type="NCBI Taxonomy" id="449393"/>
    <lineage>
        <taxon>unclassified sequences</taxon>
        <taxon>metagenomes</taxon>
        <taxon>ecological metagenomes</taxon>
    </lineage>
</organism>
<dbReference type="EMBL" id="CAEZSR010000064">
    <property type="protein sequence ID" value="CAB4562335.1"/>
    <property type="molecule type" value="Genomic_DNA"/>
</dbReference>
<dbReference type="AlphaFoldDB" id="A0A6J6DGU4"/>
<evidence type="ECO:0000256" key="8">
    <source>
        <dbReference type="ARBA" id="ARBA00022960"/>
    </source>
</evidence>
<feature type="transmembrane region" description="Helical" evidence="17">
    <location>
        <begin position="39"/>
        <end position="60"/>
    </location>
</feature>
<keyword evidence="4" id="KW-0132">Cell division</keyword>
<evidence type="ECO:0000256" key="15">
    <source>
        <dbReference type="ARBA" id="ARBA00044770"/>
    </source>
</evidence>
<dbReference type="GO" id="GO:0015648">
    <property type="term" value="F:lipid-linked peptidoglycan transporter activity"/>
    <property type="evidence" value="ECO:0007669"/>
    <property type="project" value="TreeGrafter"/>
</dbReference>
<dbReference type="GO" id="GO:0008360">
    <property type="term" value="P:regulation of cell shape"/>
    <property type="evidence" value="ECO:0007669"/>
    <property type="project" value="UniProtKB-KW"/>
</dbReference>
<keyword evidence="12" id="KW-0131">Cell cycle</keyword>
<keyword evidence="9" id="KW-0573">Peptidoglycan synthesis</keyword>
<dbReference type="GO" id="GO:0071555">
    <property type="term" value="P:cell wall organization"/>
    <property type="evidence" value="ECO:0007669"/>
    <property type="project" value="UniProtKB-KW"/>
</dbReference>
<dbReference type="InterPro" id="IPR001182">
    <property type="entry name" value="FtsW/RodA"/>
</dbReference>
<evidence type="ECO:0000256" key="12">
    <source>
        <dbReference type="ARBA" id="ARBA00023306"/>
    </source>
</evidence>
<name>A0A6J6DGU4_9ZZZZ</name>
<keyword evidence="5" id="KW-0328">Glycosyltransferase</keyword>
<evidence type="ECO:0000256" key="9">
    <source>
        <dbReference type="ARBA" id="ARBA00022984"/>
    </source>
</evidence>
<keyword evidence="10 17" id="KW-1133">Transmembrane helix</keyword>
<gene>
    <name evidence="18" type="ORF">UFOPK1493_01867</name>
</gene>
<comment type="pathway">
    <text evidence="2">Cell wall biogenesis; peptidoglycan biosynthesis.</text>
</comment>
<dbReference type="GO" id="GO:0009252">
    <property type="term" value="P:peptidoglycan biosynthetic process"/>
    <property type="evidence" value="ECO:0007669"/>
    <property type="project" value="UniProtKB-KW"/>
</dbReference>
<dbReference type="GO" id="GO:0005886">
    <property type="term" value="C:plasma membrane"/>
    <property type="evidence" value="ECO:0007669"/>
    <property type="project" value="UniProtKB-SubCell"/>
</dbReference>
<sequence>MSTPSIAVRRRQAVQRVAALRRNDRTVDSRPELPPPTTFYVIALVVTVFTVLGLVMVLSASSIRLFHQGVSPWRTFNRQLVWAILGAAALFVCARVPYQSWRRFVVPGLAVSTGLMLLPFVPGVGLEVNDASAWVSLGSLSLQPSEFLKLAVLLYCADLLTKRGDEMHDLSRTLKPTLAVAGLAAGLCLLQGDLGSAIVLAGIVFAVAFVGGTPLVPMFAAGAAGIGVATLFIASSQRRVNRFTAFLDVTGNRDHLSYQTYQAMIAIAQGGTTGAGPGRGLNKLGDFLPLAHSDFIFAVVAEELGLIGVVAVLGGFLVLTYCGVQVALAAKDRFGSLLAGGIVGWFVVQTVINIGGVTGLMPVTGLTLPFFSAGGSSLFVCMAAAGLLLNVARHAR</sequence>
<comment type="catalytic activity">
    <reaction evidence="16">
        <text>[GlcNAc-(1-&gt;4)-Mur2Ac(oyl-L-Ala-gamma-D-Glu-L-Lys-D-Ala-D-Ala)](n)-di-trans,octa-cis-undecaprenyl diphosphate + beta-D-GlcNAc-(1-&gt;4)-Mur2Ac(oyl-L-Ala-gamma-D-Glu-L-Lys-D-Ala-D-Ala)-di-trans,octa-cis-undecaprenyl diphosphate = [GlcNAc-(1-&gt;4)-Mur2Ac(oyl-L-Ala-gamma-D-Glu-L-Lys-D-Ala-D-Ala)](n+1)-di-trans,octa-cis-undecaprenyl diphosphate + di-trans,octa-cis-undecaprenyl diphosphate + H(+)</text>
        <dbReference type="Rhea" id="RHEA:23708"/>
        <dbReference type="Rhea" id="RHEA-COMP:9602"/>
        <dbReference type="Rhea" id="RHEA-COMP:9603"/>
        <dbReference type="ChEBI" id="CHEBI:15378"/>
        <dbReference type="ChEBI" id="CHEBI:58405"/>
        <dbReference type="ChEBI" id="CHEBI:60033"/>
        <dbReference type="ChEBI" id="CHEBI:78435"/>
        <dbReference type="EC" id="2.4.99.28"/>
    </reaction>
</comment>
<evidence type="ECO:0000256" key="2">
    <source>
        <dbReference type="ARBA" id="ARBA00004752"/>
    </source>
</evidence>
<evidence type="ECO:0000256" key="13">
    <source>
        <dbReference type="ARBA" id="ARBA00023316"/>
    </source>
</evidence>
<dbReference type="PANTHER" id="PTHR30474">
    <property type="entry name" value="CELL CYCLE PROTEIN"/>
    <property type="match status" value="1"/>
</dbReference>
<keyword evidence="11 17" id="KW-0472">Membrane</keyword>
<dbReference type="InterPro" id="IPR013437">
    <property type="entry name" value="FtsW"/>
</dbReference>
<feature type="transmembrane region" description="Helical" evidence="17">
    <location>
        <begin position="337"/>
        <end position="358"/>
    </location>
</feature>
<evidence type="ECO:0000256" key="7">
    <source>
        <dbReference type="ARBA" id="ARBA00022692"/>
    </source>
</evidence>
<accession>A0A6J6DGU4</accession>
<evidence type="ECO:0000256" key="5">
    <source>
        <dbReference type="ARBA" id="ARBA00022676"/>
    </source>
</evidence>
<evidence type="ECO:0000256" key="4">
    <source>
        <dbReference type="ARBA" id="ARBA00022618"/>
    </source>
</evidence>
<dbReference type="GO" id="GO:0051301">
    <property type="term" value="P:cell division"/>
    <property type="evidence" value="ECO:0007669"/>
    <property type="project" value="UniProtKB-KW"/>
</dbReference>
<keyword evidence="6" id="KW-0808">Transferase</keyword>
<dbReference type="GO" id="GO:0032153">
    <property type="term" value="C:cell division site"/>
    <property type="evidence" value="ECO:0007669"/>
    <property type="project" value="TreeGrafter"/>
</dbReference>
<evidence type="ECO:0000256" key="11">
    <source>
        <dbReference type="ARBA" id="ARBA00023136"/>
    </source>
</evidence>
<keyword evidence="3" id="KW-1003">Cell membrane</keyword>
<feature type="transmembrane region" description="Helical" evidence="17">
    <location>
        <begin position="215"/>
        <end position="234"/>
    </location>
</feature>
<evidence type="ECO:0000256" key="6">
    <source>
        <dbReference type="ARBA" id="ARBA00022679"/>
    </source>
</evidence>
<evidence type="ECO:0000256" key="10">
    <source>
        <dbReference type="ARBA" id="ARBA00022989"/>
    </source>
</evidence>
<keyword evidence="7 17" id="KW-0812">Transmembrane</keyword>
<feature type="transmembrane region" description="Helical" evidence="17">
    <location>
        <begin position="307"/>
        <end position="330"/>
    </location>
</feature>
<dbReference type="PANTHER" id="PTHR30474:SF2">
    <property type="entry name" value="PEPTIDOGLYCAN GLYCOSYLTRANSFERASE FTSW-RELATED"/>
    <property type="match status" value="1"/>
</dbReference>
<feature type="transmembrane region" description="Helical" evidence="17">
    <location>
        <begin position="178"/>
        <end position="209"/>
    </location>
</feature>
<keyword evidence="8" id="KW-0133">Cell shape</keyword>
<dbReference type="GO" id="GO:0008955">
    <property type="term" value="F:peptidoglycan glycosyltransferase activity"/>
    <property type="evidence" value="ECO:0007669"/>
    <property type="project" value="UniProtKB-EC"/>
</dbReference>
<dbReference type="Pfam" id="PF01098">
    <property type="entry name" value="FTSW_RODA_SPOVE"/>
    <property type="match status" value="1"/>
</dbReference>
<evidence type="ECO:0000256" key="16">
    <source>
        <dbReference type="ARBA" id="ARBA00049902"/>
    </source>
</evidence>
<evidence type="ECO:0000256" key="3">
    <source>
        <dbReference type="ARBA" id="ARBA00022475"/>
    </source>
</evidence>